<dbReference type="Pfam" id="PF02527">
    <property type="entry name" value="GidB"/>
    <property type="match status" value="1"/>
</dbReference>
<evidence type="ECO:0000313" key="8">
    <source>
        <dbReference type="Proteomes" id="UP000480350"/>
    </source>
</evidence>
<gene>
    <name evidence="6 7" type="primary">rsmG</name>
    <name evidence="7" type="ORF">GQ651_10385</name>
</gene>
<proteinExistence type="inferred from homology"/>
<keyword evidence="4 6" id="KW-0808">Transferase</keyword>
<keyword evidence="3 6" id="KW-0489">Methyltransferase</keyword>
<feature type="binding site" evidence="6">
    <location>
        <position position="73"/>
    </location>
    <ligand>
        <name>S-adenosyl-L-methionine</name>
        <dbReference type="ChEBI" id="CHEBI:59789"/>
    </ligand>
</feature>
<dbReference type="InterPro" id="IPR003682">
    <property type="entry name" value="rRNA_ssu_MeTfrase_G"/>
</dbReference>
<sequence length="208" mass="22919">MNSERDAFQRAVNVSRETLERLDIYESLVQKWTRRINLIAPGTLNALWSRHFLDSAQLLELAPESAETWCDLGSGGGFPGAVIAILSAERAPARSTTLIESDQRKATFLRTVSRETGVRFQVLAERIEAAEPQQADIVSARALAPLPELLPLVVRHVSASGRALLLKGAGHAVELSNALERWRFDCETHPSKTDSEAVVLNIGEIERV</sequence>
<dbReference type="InterPro" id="IPR029063">
    <property type="entry name" value="SAM-dependent_MTases_sf"/>
</dbReference>
<evidence type="ECO:0000256" key="1">
    <source>
        <dbReference type="ARBA" id="ARBA00022490"/>
    </source>
</evidence>
<dbReference type="HAMAP" id="MF_00074">
    <property type="entry name" value="16SrRNA_methyltr_G"/>
    <property type="match status" value="1"/>
</dbReference>
<organism evidence="7 8">
    <name type="scientific">Kangsaoukella pontilimi</name>
    <dbReference type="NCBI Taxonomy" id="2691042"/>
    <lineage>
        <taxon>Bacteria</taxon>
        <taxon>Pseudomonadati</taxon>
        <taxon>Pseudomonadota</taxon>
        <taxon>Alphaproteobacteria</taxon>
        <taxon>Rhodobacterales</taxon>
        <taxon>Paracoccaceae</taxon>
        <taxon>Kangsaoukella</taxon>
    </lineage>
</organism>
<dbReference type="Gene3D" id="3.40.50.150">
    <property type="entry name" value="Vaccinia Virus protein VP39"/>
    <property type="match status" value="1"/>
</dbReference>
<dbReference type="AlphaFoldDB" id="A0A7C9IPN9"/>
<name>A0A7C9IPN9_9RHOB</name>
<evidence type="ECO:0000256" key="2">
    <source>
        <dbReference type="ARBA" id="ARBA00022552"/>
    </source>
</evidence>
<protein>
    <recommendedName>
        <fullName evidence="6">Ribosomal RNA small subunit methyltransferase G</fullName>
        <ecNumber evidence="6">2.1.1.170</ecNumber>
    </recommendedName>
    <alternativeName>
        <fullName evidence="6">16S rRNA 7-methylguanosine methyltransferase</fullName>
        <shortName evidence="6">16S rRNA m7G methyltransferase</shortName>
    </alternativeName>
</protein>
<comment type="similarity">
    <text evidence="6">Belongs to the methyltransferase superfamily. RNA methyltransferase RsmG family.</text>
</comment>
<feature type="binding site" evidence="6">
    <location>
        <begin position="127"/>
        <end position="128"/>
    </location>
    <ligand>
        <name>S-adenosyl-L-methionine</name>
        <dbReference type="ChEBI" id="CHEBI:59789"/>
    </ligand>
</feature>
<evidence type="ECO:0000256" key="4">
    <source>
        <dbReference type="ARBA" id="ARBA00022679"/>
    </source>
</evidence>
<dbReference type="GO" id="GO:0005829">
    <property type="term" value="C:cytosol"/>
    <property type="evidence" value="ECO:0007669"/>
    <property type="project" value="TreeGrafter"/>
</dbReference>
<comment type="function">
    <text evidence="6">Specifically methylates the N7 position of guanine in position 527 of 16S rRNA.</text>
</comment>
<evidence type="ECO:0000313" key="7">
    <source>
        <dbReference type="EMBL" id="MXQ08250.1"/>
    </source>
</evidence>
<dbReference type="PANTHER" id="PTHR31760">
    <property type="entry name" value="S-ADENOSYL-L-METHIONINE-DEPENDENT METHYLTRANSFERASES SUPERFAMILY PROTEIN"/>
    <property type="match status" value="1"/>
</dbReference>
<feature type="binding site" evidence="6">
    <location>
        <position position="78"/>
    </location>
    <ligand>
        <name>S-adenosyl-L-methionine</name>
        <dbReference type="ChEBI" id="CHEBI:59789"/>
    </ligand>
</feature>
<dbReference type="NCBIfam" id="TIGR00138">
    <property type="entry name" value="rsmG_gidB"/>
    <property type="match status" value="1"/>
</dbReference>
<evidence type="ECO:0000256" key="5">
    <source>
        <dbReference type="ARBA" id="ARBA00022691"/>
    </source>
</evidence>
<keyword evidence="8" id="KW-1185">Reference proteome</keyword>
<dbReference type="EC" id="2.1.1.170" evidence="6"/>
<dbReference type="Proteomes" id="UP000480350">
    <property type="component" value="Unassembled WGS sequence"/>
</dbReference>
<dbReference type="EMBL" id="WUPT01000002">
    <property type="protein sequence ID" value="MXQ08250.1"/>
    <property type="molecule type" value="Genomic_DNA"/>
</dbReference>
<accession>A0A7C9IPN9</accession>
<evidence type="ECO:0000256" key="3">
    <source>
        <dbReference type="ARBA" id="ARBA00022603"/>
    </source>
</evidence>
<comment type="caution">
    <text evidence="6">Lacks conserved residue(s) required for the propagation of feature annotation.</text>
</comment>
<comment type="subcellular location">
    <subcellularLocation>
        <location evidence="6">Cytoplasm</location>
    </subcellularLocation>
</comment>
<dbReference type="PANTHER" id="PTHR31760:SF0">
    <property type="entry name" value="S-ADENOSYL-L-METHIONINE-DEPENDENT METHYLTRANSFERASES SUPERFAMILY PROTEIN"/>
    <property type="match status" value="1"/>
</dbReference>
<reference evidence="7 8" key="2">
    <citation type="submission" date="2020-03" db="EMBL/GenBank/DDBJ databases">
        <title>Kangsaoukella pontilimi gen. nov., sp. nov., a new member of the family Rhodobacteraceae isolated from a tidal mudflat.</title>
        <authorList>
            <person name="Kim I.S."/>
        </authorList>
    </citation>
    <scope>NUCLEOTIDE SEQUENCE [LARGE SCALE GENOMIC DNA]</scope>
    <source>
        <strain evidence="7 8">GH1-50</strain>
    </source>
</reference>
<comment type="caution">
    <text evidence="7">The sequence shown here is derived from an EMBL/GenBank/DDBJ whole genome shotgun (WGS) entry which is preliminary data.</text>
</comment>
<feature type="binding site" evidence="6">
    <location>
        <position position="141"/>
    </location>
    <ligand>
        <name>S-adenosyl-L-methionine</name>
        <dbReference type="ChEBI" id="CHEBI:59789"/>
    </ligand>
</feature>
<dbReference type="RefSeq" id="WP_160764190.1">
    <property type="nucleotide sequence ID" value="NZ_WUPT01000002.1"/>
</dbReference>
<comment type="catalytic activity">
    <reaction evidence="6">
        <text>guanosine(527) in 16S rRNA + S-adenosyl-L-methionine = N(7)-methylguanosine(527) in 16S rRNA + S-adenosyl-L-homocysteine</text>
        <dbReference type="Rhea" id="RHEA:42732"/>
        <dbReference type="Rhea" id="RHEA-COMP:10209"/>
        <dbReference type="Rhea" id="RHEA-COMP:10210"/>
        <dbReference type="ChEBI" id="CHEBI:57856"/>
        <dbReference type="ChEBI" id="CHEBI:59789"/>
        <dbReference type="ChEBI" id="CHEBI:74269"/>
        <dbReference type="ChEBI" id="CHEBI:74480"/>
        <dbReference type="EC" id="2.1.1.170"/>
    </reaction>
</comment>
<dbReference type="SUPFAM" id="SSF53335">
    <property type="entry name" value="S-adenosyl-L-methionine-dependent methyltransferases"/>
    <property type="match status" value="1"/>
</dbReference>
<dbReference type="GO" id="GO:0070043">
    <property type="term" value="F:rRNA (guanine-N7-)-methyltransferase activity"/>
    <property type="evidence" value="ECO:0007669"/>
    <property type="project" value="UniProtKB-UniRule"/>
</dbReference>
<reference evidence="7 8" key="1">
    <citation type="submission" date="2019-12" db="EMBL/GenBank/DDBJ databases">
        <authorList>
            <person name="Lee S.D."/>
        </authorList>
    </citation>
    <scope>NUCLEOTIDE SEQUENCE [LARGE SCALE GENOMIC DNA]</scope>
    <source>
        <strain evidence="7 8">GH1-50</strain>
    </source>
</reference>
<evidence type="ECO:0000256" key="6">
    <source>
        <dbReference type="HAMAP-Rule" id="MF_00074"/>
    </source>
</evidence>
<keyword evidence="2 6" id="KW-0698">rRNA processing</keyword>
<keyword evidence="5 6" id="KW-0949">S-adenosyl-L-methionine</keyword>
<keyword evidence="1 6" id="KW-0963">Cytoplasm</keyword>